<evidence type="ECO:0000313" key="2">
    <source>
        <dbReference type="EMBL" id="PSS10826.1"/>
    </source>
</evidence>
<dbReference type="PANTHER" id="PTHR13622">
    <property type="entry name" value="THIAMIN PYROPHOSPHOKINASE"/>
    <property type="match status" value="1"/>
</dbReference>
<dbReference type="InterPro" id="IPR031804">
    <property type="entry name" value="DUF4743"/>
</dbReference>
<dbReference type="EMBL" id="KZ679016">
    <property type="protein sequence ID" value="PSS10826.1"/>
    <property type="molecule type" value="Genomic_DNA"/>
</dbReference>
<dbReference type="PROSITE" id="PS51462">
    <property type="entry name" value="NUDIX"/>
    <property type="match status" value="1"/>
</dbReference>
<reference evidence="2 3" key="1">
    <citation type="journal article" date="2018" name="New Phytol.">
        <title>Comparative genomics and transcriptomics depict ericoid mycorrhizal fungi as versatile saprotrophs and plant mutualists.</title>
        <authorList>
            <person name="Martino E."/>
            <person name="Morin E."/>
            <person name="Grelet G.A."/>
            <person name="Kuo A."/>
            <person name="Kohler A."/>
            <person name="Daghino S."/>
            <person name="Barry K.W."/>
            <person name="Cichocki N."/>
            <person name="Clum A."/>
            <person name="Dockter R.B."/>
            <person name="Hainaut M."/>
            <person name="Kuo R.C."/>
            <person name="LaButti K."/>
            <person name="Lindahl B.D."/>
            <person name="Lindquist E.A."/>
            <person name="Lipzen A."/>
            <person name="Khouja H.R."/>
            <person name="Magnuson J."/>
            <person name="Murat C."/>
            <person name="Ohm R.A."/>
            <person name="Singer S.W."/>
            <person name="Spatafora J.W."/>
            <person name="Wang M."/>
            <person name="Veneault-Fourrey C."/>
            <person name="Henrissat B."/>
            <person name="Grigoriev I.V."/>
            <person name="Martin F.M."/>
            <person name="Perotto S."/>
        </authorList>
    </citation>
    <scope>NUCLEOTIDE SEQUENCE [LARGE SCALE GENOMIC DNA]</scope>
    <source>
        <strain evidence="2 3">ATCC 22711</strain>
    </source>
</reference>
<dbReference type="CDD" id="cd03676">
    <property type="entry name" value="NUDIX_Tnr3_like"/>
    <property type="match status" value="1"/>
</dbReference>
<name>A0A2T3ATL4_AMORE</name>
<dbReference type="InParanoid" id="A0A2T3ATL4"/>
<dbReference type="Gene3D" id="3.90.79.10">
    <property type="entry name" value="Nucleoside Triphosphate Pyrophosphohydrolase"/>
    <property type="match status" value="1"/>
</dbReference>
<dbReference type="FunFam" id="3.90.79.10:FF:000019">
    <property type="entry name" value="Thiamin pyrophosphokinase, putative"/>
    <property type="match status" value="1"/>
</dbReference>
<dbReference type="AlphaFoldDB" id="A0A2T3ATL4"/>
<evidence type="ECO:0000313" key="3">
    <source>
        <dbReference type="Proteomes" id="UP000241818"/>
    </source>
</evidence>
<sequence>MKSNLDLVNECDVFPYPDKDPEAYAALFKTLYTLVWDDVPIGYMLESVVDQLKQVPVSIKGELEANRFTRTVSIFRHLDTEEERDKAVAATTAYWRDHKTFELLSGWRNELYPVYGPGNRRLFSVERSASTLFGIVTYGVHMTAFVRDQNASYGLKIWVPRRSRGKQTYPGMLDNTVAGGMATGEEPFECLVREADEEASLPEQLVRQHAQPQGTLTYMYIRGGQAGGEEGMIQPECQYVYDLELPADVVPKPNDSEVEAFYLWTVEEVQEHLAKGEFKPNCALMVLDFFIRHGILTPQNEKDFEEIKSRLRRELPFPGPHKA</sequence>
<feature type="domain" description="Nudix hydrolase" evidence="1">
    <location>
        <begin position="137"/>
        <end position="286"/>
    </location>
</feature>
<dbReference type="RefSeq" id="XP_024718005.1">
    <property type="nucleotide sequence ID" value="XM_024864645.1"/>
</dbReference>
<dbReference type="PANTHER" id="PTHR13622:SF8">
    <property type="entry name" value="THIAMIN PYROPHOSPHOKINASE 1"/>
    <property type="match status" value="1"/>
</dbReference>
<keyword evidence="3" id="KW-1185">Reference proteome</keyword>
<gene>
    <name evidence="2" type="ORF">M430DRAFT_22167</name>
</gene>
<accession>A0A2T3ATL4</accession>
<dbReference type="InterPro" id="IPR000086">
    <property type="entry name" value="NUDIX_hydrolase_dom"/>
</dbReference>
<dbReference type="OrthoDB" id="10261522at2759"/>
<protein>
    <recommendedName>
        <fullName evidence="1">Nudix hydrolase domain-containing protein</fullName>
    </recommendedName>
</protein>
<dbReference type="SUPFAM" id="SSF55811">
    <property type="entry name" value="Nudix"/>
    <property type="match status" value="1"/>
</dbReference>
<dbReference type="Pfam" id="PF15916">
    <property type="entry name" value="DUF4743"/>
    <property type="match status" value="1"/>
</dbReference>
<dbReference type="FunCoup" id="A0A2T3ATL4">
    <property type="interactions" value="61"/>
</dbReference>
<dbReference type="Pfam" id="PF00293">
    <property type="entry name" value="NUDIX"/>
    <property type="match status" value="1"/>
</dbReference>
<organism evidence="2 3">
    <name type="scientific">Amorphotheca resinae ATCC 22711</name>
    <dbReference type="NCBI Taxonomy" id="857342"/>
    <lineage>
        <taxon>Eukaryota</taxon>
        <taxon>Fungi</taxon>
        <taxon>Dikarya</taxon>
        <taxon>Ascomycota</taxon>
        <taxon>Pezizomycotina</taxon>
        <taxon>Leotiomycetes</taxon>
        <taxon>Helotiales</taxon>
        <taxon>Amorphothecaceae</taxon>
        <taxon>Amorphotheca</taxon>
    </lineage>
</organism>
<dbReference type="GO" id="GO:0044715">
    <property type="term" value="F:8-oxo-dGDP phosphatase activity"/>
    <property type="evidence" value="ECO:0007669"/>
    <property type="project" value="UniProtKB-ARBA"/>
</dbReference>
<dbReference type="InterPro" id="IPR015797">
    <property type="entry name" value="NUDIX_hydrolase-like_dom_sf"/>
</dbReference>
<dbReference type="Proteomes" id="UP000241818">
    <property type="component" value="Unassembled WGS sequence"/>
</dbReference>
<proteinExistence type="predicted"/>
<dbReference type="GeneID" id="36572726"/>
<dbReference type="STRING" id="857342.A0A2T3ATL4"/>
<evidence type="ECO:0000259" key="1">
    <source>
        <dbReference type="PROSITE" id="PS51462"/>
    </source>
</evidence>